<feature type="transmembrane region" description="Helical" evidence="1">
    <location>
        <begin position="37"/>
        <end position="57"/>
    </location>
</feature>
<feature type="transmembrane region" description="Helical" evidence="1">
    <location>
        <begin position="12"/>
        <end position="31"/>
    </location>
</feature>
<keyword evidence="1" id="KW-0472">Membrane</keyword>
<dbReference type="Pfam" id="PF05232">
    <property type="entry name" value="BTP"/>
    <property type="match status" value="2"/>
</dbReference>
<dbReference type="InterPro" id="IPR007896">
    <property type="entry name" value="BTP_bacteria"/>
</dbReference>
<evidence type="ECO:0000259" key="2">
    <source>
        <dbReference type="Pfam" id="PF05232"/>
    </source>
</evidence>
<keyword evidence="1" id="KW-1133">Transmembrane helix</keyword>
<feature type="transmembrane region" description="Helical" evidence="1">
    <location>
        <begin position="107"/>
        <end position="131"/>
    </location>
</feature>
<sequence>MIHLKPVSRRIVYVVSFEFFAIIFSSVILAGMSNGEVSASLFVAAALSLIAIVWNYIYNTLFELWENKNNIKKRSFIIRLVHSIIFESGFILIAVPLFMWWYRVSFLQAFIMEIGVLLFFLIYTFIFTLIFDKTFSRAIEGY</sequence>
<keyword evidence="5" id="KW-1185">Reference proteome</keyword>
<comment type="caution">
    <text evidence="4">The sequence shown here is derived from an EMBL/GenBank/DDBJ whole genome shotgun (WGS) entry which is preliminary data.</text>
</comment>
<dbReference type="NCBIfam" id="NF033664">
    <property type="entry name" value="PACE_transport"/>
    <property type="match status" value="1"/>
</dbReference>
<dbReference type="AlphaFoldDB" id="A0A2P5GRH9"/>
<evidence type="ECO:0000313" key="3">
    <source>
        <dbReference type="EMBL" id="POP45833.1"/>
    </source>
</evidence>
<dbReference type="Proteomes" id="UP000237073">
    <property type="component" value="Unassembled WGS sequence"/>
</dbReference>
<keyword evidence="1" id="KW-0812">Transmembrane</keyword>
<dbReference type="RefSeq" id="WP_103675359.1">
    <property type="nucleotide sequence ID" value="NZ_PQGD01000006.1"/>
</dbReference>
<accession>A0A2P5GRH9</accession>
<reference evidence="5 6" key="1">
    <citation type="submission" date="2018-01" db="EMBL/GenBank/DDBJ databases">
        <title>Superficieibacter electus gen. nov., sp. nov., an extended-spectrum beta-lactamase possessing member of the Enterobacteriaceae family, isolated from intensive care unit surfaces.</title>
        <authorList>
            <person name="Potter R.F."/>
            <person name="D'Souza A.W."/>
        </authorList>
    </citation>
    <scope>NUCLEOTIDE SEQUENCE [LARGE SCALE GENOMIC DNA]</scope>
    <source>
        <strain evidence="4 6">BP-1</strain>
        <strain evidence="3 5">BP-2</strain>
    </source>
</reference>
<proteinExistence type="predicted"/>
<feature type="domain" description="Chlorhexidine efflux transporter" evidence="2">
    <location>
        <begin position="74"/>
        <end position="137"/>
    </location>
</feature>
<evidence type="ECO:0000313" key="6">
    <source>
        <dbReference type="Proteomes" id="UP000247005"/>
    </source>
</evidence>
<evidence type="ECO:0000313" key="5">
    <source>
        <dbReference type="Proteomes" id="UP000237073"/>
    </source>
</evidence>
<evidence type="ECO:0000313" key="4">
    <source>
        <dbReference type="EMBL" id="POP49139.1"/>
    </source>
</evidence>
<gene>
    <name evidence="4" type="ORF">CHU32_08475</name>
    <name evidence="3" type="ORF">CHU33_06930</name>
</gene>
<dbReference type="OrthoDB" id="1631120at2"/>
<dbReference type="EMBL" id="PQGD01000006">
    <property type="protein sequence ID" value="POP49139.1"/>
    <property type="molecule type" value="Genomic_DNA"/>
</dbReference>
<feature type="transmembrane region" description="Helical" evidence="1">
    <location>
        <begin position="77"/>
        <end position="101"/>
    </location>
</feature>
<dbReference type="InterPro" id="IPR058208">
    <property type="entry name" value="PACE"/>
</dbReference>
<dbReference type="Proteomes" id="UP000247005">
    <property type="component" value="Unassembled WGS sequence"/>
</dbReference>
<organism evidence="4 6">
    <name type="scientific">Superficieibacter electus</name>
    <dbReference type="NCBI Taxonomy" id="2022662"/>
    <lineage>
        <taxon>Bacteria</taxon>
        <taxon>Pseudomonadati</taxon>
        <taxon>Pseudomonadota</taxon>
        <taxon>Gammaproteobacteria</taxon>
        <taxon>Enterobacterales</taxon>
        <taxon>Enterobacteriaceae</taxon>
        <taxon>Superficieibacter</taxon>
    </lineage>
</organism>
<feature type="domain" description="Chlorhexidine efflux transporter" evidence="2">
    <location>
        <begin position="6"/>
        <end position="66"/>
    </location>
</feature>
<protein>
    <recommendedName>
        <fullName evidence="2">Chlorhexidine efflux transporter domain-containing protein</fullName>
    </recommendedName>
</protein>
<name>A0A2P5GRH9_9ENTR</name>
<dbReference type="EMBL" id="PQGE01000005">
    <property type="protein sequence ID" value="POP45833.1"/>
    <property type="molecule type" value="Genomic_DNA"/>
</dbReference>
<evidence type="ECO:0000256" key="1">
    <source>
        <dbReference type="SAM" id="Phobius"/>
    </source>
</evidence>